<dbReference type="InterPro" id="IPR013595">
    <property type="entry name" value="Pept_S33_TAP-like_C"/>
</dbReference>
<comment type="caution">
    <text evidence="6">The sequence shown here is derived from an EMBL/GenBank/DDBJ whole genome shotgun (WGS) entry which is preliminary data.</text>
</comment>
<dbReference type="Gene3D" id="3.40.50.1820">
    <property type="entry name" value="alpha/beta hydrolase"/>
    <property type="match status" value="1"/>
</dbReference>
<dbReference type="SUPFAM" id="SSF53474">
    <property type="entry name" value="alpha/beta-Hydrolases"/>
    <property type="match status" value="1"/>
</dbReference>
<keyword evidence="3" id="KW-0732">Signal</keyword>
<dbReference type="InterPro" id="IPR029058">
    <property type="entry name" value="AB_hydrolase_fold"/>
</dbReference>
<dbReference type="Proteomes" id="UP000517916">
    <property type="component" value="Unassembled WGS sequence"/>
</dbReference>
<proteinExistence type="inferred from homology"/>
<dbReference type="InterPro" id="IPR051601">
    <property type="entry name" value="Serine_prot/Carboxylest_S33"/>
</dbReference>
<feature type="domain" description="Peptidase S33 tripeptidyl aminopeptidase-like C-terminal" evidence="5">
    <location>
        <begin position="417"/>
        <end position="519"/>
    </location>
</feature>
<dbReference type="Pfam" id="PF08386">
    <property type="entry name" value="Abhydrolase_4"/>
    <property type="match status" value="1"/>
</dbReference>
<sequence length="531" mass="56813">MLTVAALAAGASLAMPATATAAPAATSVPAVSWGACAAADLTAVPAADKDKYTCAVYAVPLDYKHPDAGSINLALMRRAANDQAHRIGSLFLNPGGPGGSGYKMPISGAARYFTSEVADRFDMIGFDPRGVGRSTPLRCFNTQEDYDRVFAKAASVPVSRQEEKDTLAVYDEYGDFCSRIAGPLKEHMSTADVARDLDRMRAAVGDTKLNYVGFSYGTLLGATYANMFPNNARAIIIDGNVDPKLRLSDGLEYDRQRTKGFEFALDALLKRCDAAGAACAFSGGARAKFDDMRDTLKAKGPVTLANGTKIGYPELVNTTASTLYRPAQLESLTKLFQDVYQAVHPKPALAAQALSVQSTEDTSALVADAKLNRFDVLPDALYTADDSYYGVNCSDKPFSQPASQTPRIAAQWEKQMPTFGRVQAWADPAVCPSWPVDNPVPYEGPWNKKTTNPVLVVGNYYDPATQYEFAKRMSQELGNARLLTVDAFGHCILGGSTCADKIAARYLVDLALPAPGTVCNANVVPFPAAKP</sequence>
<protein>
    <submittedName>
        <fullName evidence="6">Pimeloyl-ACP methyl ester carboxylesterase</fullName>
    </submittedName>
</protein>
<evidence type="ECO:0000256" key="2">
    <source>
        <dbReference type="ARBA" id="ARBA00022801"/>
    </source>
</evidence>
<evidence type="ECO:0000313" key="7">
    <source>
        <dbReference type="Proteomes" id="UP000517916"/>
    </source>
</evidence>
<comment type="similarity">
    <text evidence="1">Belongs to the peptidase S33 family.</text>
</comment>
<evidence type="ECO:0000259" key="4">
    <source>
        <dbReference type="Pfam" id="PF00561"/>
    </source>
</evidence>
<name>A0ABR6BUB5_9PSEU</name>
<feature type="signal peptide" evidence="3">
    <location>
        <begin position="1"/>
        <end position="21"/>
    </location>
</feature>
<accession>A0ABR6BUB5</accession>
<keyword evidence="2" id="KW-0378">Hydrolase</keyword>
<dbReference type="EMBL" id="JACJID010000006">
    <property type="protein sequence ID" value="MBA8930240.1"/>
    <property type="molecule type" value="Genomic_DNA"/>
</dbReference>
<organism evidence="6 7">
    <name type="scientific">Kutzneria viridogrisea</name>
    <dbReference type="NCBI Taxonomy" id="47990"/>
    <lineage>
        <taxon>Bacteria</taxon>
        <taxon>Bacillati</taxon>
        <taxon>Actinomycetota</taxon>
        <taxon>Actinomycetes</taxon>
        <taxon>Pseudonocardiales</taxon>
        <taxon>Pseudonocardiaceae</taxon>
        <taxon>Kutzneria</taxon>
    </lineage>
</organism>
<keyword evidence="7" id="KW-1185">Reference proteome</keyword>
<dbReference type="Pfam" id="PF00561">
    <property type="entry name" value="Abhydrolase_1"/>
    <property type="match status" value="1"/>
</dbReference>
<reference evidence="6 7" key="1">
    <citation type="submission" date="2020-08" db="EMBL/GenBank/DDBJ databases">
        <title>Genomic Encyclopedia of Archaeal and Bacterial Type Strains, Phase II (KMG-II): from individual species to whole genera.</title>
        <authorList>
            <person name="Goeker M."/>
        </authorList>
    </citation>
    <scope>NUCLEOTIDE SEQUENCE [LARGE SCALE GENOMIC DNA]</scope>
    <source>
        <strain evidence="6 7">DSM 43850</strain>
    </source>
</reference>
<feature type="domain" description="AB hydrolase-1" evidence="4">
    <location>
        <begin position="90"/>
        <end position="249"/>
    </location>
</feature>
<evidence type="ECO:0000259" key="5">
    <source>
        <dbReference type="Pfam" id="PF08386"/>
    </source>
</evidence>
<gene>
    <name evidence="6" type="ORF">BC739_007473</name>
</gene>
<feature type="chain" id="PRO_5047484079" evidence="3">
    <location>
        <begin position="22"/>
        <end position="531"/>
    </location>
</feature>
<evidence type="ECO:0000313" key="6">
    <source>
        <dbReference type="EMBL" id="MBA8930240.1"/>
    </source>
</evidence>
<evidence type="ECO:0000256" key="1">
    <source>
        <dbReference type="ARBA" id="ARBA00010088"/>
    </source>
</evidence>
<dbReference type="PANTHER" id="PTHR43248">
    <property type="entry name" value="2-SUCCINYL-6-HYDROXY-2,4-CYCLOHEXADIENE-1-CARBOXYLATE SYNTHASE"/>
    <property type="match status" value="1"/>
</dbReference>
<dbReference type="PANTHER" id="PTHR43248:SF25">
    <property type="entry name" value="AB HYDROLASE-1 DOMAIN-CONTAINING PROTEIN-RELATED"/>
    <property type="match status" value="1"/>
</dbReference>
<dbReference type="InterPro" id="IPR000073">
    <property type="entry name" value="AB_hydrolase_1"/>
</dbReference>
<evidence type="ECO:0000256" key="3">
    <source>
        <dbReference type="SAM" id="SignalP"/>
    </source>
</evidence>